<evidence type="ECO:0000313" key="2">
    <source>
        <dbReference type="EMBL" id="MBA5776440.1"/>
    </source>
</evidence>
<dbReference type="Gene3D" id="1.10.405.20">
    <property type="match status" value="1"/>
</dbReference>
<comment type="caution">
    <text evidence="2">The sequence shown here is derived from an EMBL/GenBank/DDBJ whole genome shotgun (WGS) entry which is preliminary data.</text>
</comment>
<dbReference type="SUPFAM" id="SSF51905">
    <property type="entry name" value="FAD/NAD(P)-binding domain"/>
    <property type="match status" value="1"/>
</dbReference>
<reference evidence="2 3" key="1">
    <citation type="submission" date="2020-07" db="EMBL/GenBank/DDBJ databases">
        <title>Stappia sp., F7233, whole genome shotgun sequencing project.</title>
        <authorList>
            <person name="Jiang S."/>
            <person name="Liu Z.W."/>
            <person name="Du Z.J."/>
        </authorList>
    </citation>
    <scope>NUCLEOTIDE SEQUENCE [LARGE SCALE GENOMIC DNA]</scope>
    <source>
        <strain evidence="2 3">F7233</strain>
    </source>
</reference>
<dbReference type="Proteomes" id="UP000541109">
    <property type="component" value="Unassembled WGS sequence"/>
</dbReference>
<dbReference type="InterPro" id="IPR002937">
    <property type="entry name" value="Amino_oxidase"/>
</dbReference>
<evidence type="ECO:0000313" key="3">
    <source>
        <dbReference type="Proteomes" id="UP000541109"/>
    </source>
</evidence>
<dbReference type="PANTHER" id="PTHR42923">
    <property type="entry name" value="PROTOPORPHYRINOGEN OXIDASE"/>
    <property type="match status" value="1"/>
</dbReference>
<evidence type="ECO:0000259" key="1">
    <source>
        <dbReference type="Pfam" id="PF01593"/>
    </source>
</evidence>
<dbReference type="InterPro" id="IPR036188">
    <property type="entry name" value="FAD/NAD-bd_sf"/>
</dbReference>
<dbReference type="RefSeq" id="WP_182162846.1">
    <property type="nucleotide sequence ID" value="NZ_JACFXV010000043.1"/>
</dbReference>
<dbReference type="AlphaFoldDB" id="A0A839A9W9"/>
<accession>A0A839A9W9</accession>
<dbReference type="GO" id="GO:0016491">
    <property type="term" value="F:oxidoreductase activity"/>
    <property type="evidence" value="ECO:0007669"/>
    <property type="project" value="InterPro"/>
</dbReference>
<dbReference type="InterPro" id="IPR050464">
    <property type="entry name" value="Zeta_carotene_desat/Oxidored"/>
</dbReference>
<keyword evidence="3" id="KW-1185">Reference proteome</keyword>
<organism evidence="2 3">
    <name type="scientific">Stappia albiluteola</name>
    <dbReference type="NCBI Taxonomy" id="2758565"/>
    <lineage>
        <taxon>Bacteria</taxon>
        <taxon>Pseudomonadati</taxon>
        <taxon>Pseudomonadota</taxon>
        <taxon>Alphaproteobacteria</taxon>
        <taxon>Hyphomicrobiales</taxon>
        <taxon>Stappiaceae</taxon>
        <taxon>Stappia</taxon>
    </lineage>
</organism>
<protein>
    <submittedName>
        <fullName evidence="2">FAD-dependent oxidoreductase</fullName>
    </submittedName>
</protein>
<gene>
    <name evidence="2" type="ORF">H2509_04780</name>
</gene>
<name>A0A839A9W9_9HYPH</name>
<dbReference type="Gene3D" id="3.50.50.60">
    <property type="entry name" value="FAD/NAD(P)-binding domain"/>
    <property type="match status" value="1"/>
</dbReference>
<dbReference type="Pfam" id="PF01593">
    <property type="entry name" value="Amino_oxidase"/>
    <property type="match status" value="1"/>
</dbReference>
<dbReference type="PANTHER" id="PTHR42923:SF17">
    <property type="entry name" value="AMINE OXIDASE DOMAIN-CONTAINING PROTEIN"/>
    <property type="match status" value="1"/>
</dbReference>
<dbReference type="Gene3D" id="3.30.70.1990">
    <property type="match status" value="1"/>
</dbReference>
<feature type="domain" description="Amine oxidase" evidence="1">
    <location>
        <begin position="10"/>
        <end position="332"/>
    </location>
</feature>
<sequence length="436" mass="48730">MRIAVVGSGIAGNSAAWALSDRHQVVLYEKRDRPGGHSATVDIDYDGHPLSVDTGFIVYNELNYPNLTALFAHLGVESQESDMSFSLSVDGGRREWSGVSLDTIFGQRRNLISPTFLWMLREILRFNRLAVADRAQGLLAGRTLGDYLAARRFARSFVNDYLIPMGAAIWSTPTDAMMDFPAESFVAFFENHRLVHRHHHRPKWRTVTGGSRNYVERLLAPLRGRIRLATPVAEIRREAGRVRIIDAHGHEDIFDHVIIAAHTDQALAMLADASPAEREMLSSIAYRPNTVILHRDPSLMPKRRKVWASWNYLRSTAEDAGERDVSVTYWMNRLQGVDPAYPLFVSLNPPRLPDAASTFASYVYDHPQFCGDALKAQLLLDRLQGERNTWFCGAWCGYGFHEDGLVSGLNVARALGAEIPWHATGGACSAIFEAAE</sequence>
<proteinExistence type="predicted"/>
<dbReference type="EMBL" id="JACFXV010000043">
    <property type="protein sequence ID" value="MBA5776440.1"/>
    <property type="molecule type" value="Genomic_DNA"/>
</dbReference>